<accession>A0A9W8K703</accession>
<reference evidence="2" key="1">
    <citation type="submission" date="2022-07" db="EMBL/GenBank/DDBJ databases">
        <title>Genome Sequence of Agrocybe chaxingu.</title>
        <authorList>
            <person name="Buettner E."/>
        </authorList>
    </citation>
    <scope>NUCLEOTIDE SEQUENCE</scope>
    <source>
        <strain evidence="2">MP-N11</strain>
    </source>
</reference>
<keyword evidence="3" id="KW-1185">Reference proteome</keyword>
<feature type="region of interest" description="Disordered" evidence="1">
    <location>
        <begin position="241"/>
        <end position="291"/>
    </location>
</feature>
<gene>
    <name evidence="2" type="ORF">NLJ89_g2232</name>
</gene>
<proteinExistence type="predicted"/>
<dbReference type="EMBL" id="JANKHO010000133">
    <property type="protein sequence ID" value="KAJ3514683.1"/>
    <property type="molecule type" value="Genomic_DNA"/>
</dbReference>
<comment type="caution">
    <text evidence="2">The sequence shown here is derived from an EMBL/GenBank/DDBJ whole genome shotgun (WGS) entry which is preliminary data.</text>
</comment>
<dbReference type="OrthoDB" id="10457468at2759"/>
<evidence type="ECO:0000313" key="3">
    <source>
        <dbReference type="Proteomes" id="UP001148786"/>
    </source>
</evidence>
<evidence type="ECO:0000256" key="1">
    <source>
        <dbReference type="SAM" id="MobiDB-lite"/>
    </source>
</evidence>
<dbReference type="AlphaFoldDB" id="A0A9W8K703"/>
<protein>
    <submittedName>
        <fullName evidence="2">Uncharacterized protein</fullName>
    </submittedName>
</protein>
<sequence>MRPSRKPMMSRKSMMSRFNTFWSSSVSDSKATTFSKPETSIQSSTALKTLQAIGNLSQSKTLRDAATEATAVLETLITTKHIDRDFQRLGQEICRLIIVIATEYEETPASQDLQVSIGEIGRHIASLKTLCHKYSNCPRWKTFIRQQYDRRGVTELRSGVAGIAHRVSGLNKFEALNTLELWNENAATMKHLEELMAWLQKNERKNNEQPLAQNLSLSDEQSKDQPETPSSSTAASVILRQSGEKVRASPASDVPETPYPALESAGGECNTVAPPTNPDSTKLELENPKTNVPPLVPITSLISPESGEPEVYVDRAFSDTVIHNSSVISNSYNNNGCNAGAENQPIITQTWKDSTFIDSQVVSNSGSGNDFSHLLDPTMDIDFSASAAPSMPMWYPYPMAYLYPVAQVMYPQYQPPNFSNRRRLKVHTVRHNPTRARRPRFSSG</sequence>
<name>A0A9W8K703_9AGAR</name>
<dbReference type="Proteomes" id="UP001148786">
    <property type="component" value="Unassembled WGS sequence"/>
</dbReference>
<evidence type="ECO:0000313" key="2">
    <source>
        <dbReference type="EMBL" id="KAJ3514683.1"/>
    </source>
</evidence>
<organism evidence="2 3">
    <name type="scientific">Agrocybe chaxingu</name>
    <dbReference type="NCBI Taxonomy" id="84603"/>
    <lineage>
        <taxon>Eukaryota</taxon>
        <taxon>Fungi</taxon>
        <taxon>Dikarya</taxon>
        <taxon>Basidiomycota</taxon>
        <taxon>Agaricomycotina</taxon>
        <taxon>Agaricomycetes</taxon>
        <taxon>Agaricomycetidae</taxon>
        <taxon>Agaricales</taxon>
        <taxon>Agaricineae</taxon>
        <taxon>Strophariaceae</taxon>
        <taxon>Agrocybe</taxon>
    </lineage>
</organism>